<feature type="domain" description="TPM" evidence="2">
    <location>
        <begin position="66"/>
        <end position="176"/>
    </location>
</feature>
<dbReference type="Proteomes" id="UP000035199">
    <property type="component" value="Chromosome"/>
</dbReference>
<keyword evidence="4" id="KW-1185">Reference proteome</keyword>
<evidence type="ECO:0000256" key="1">
    <source>
        <dbReference type="SAM" id="MobiDB-lite"/>
    </source>
</evidence>
<dbReference type="KEGG" id="cmv:CMUST_11460"/>
<organism evidence="3 4">
    <name type="scientific">Corynebacterium mustelae</name>
    <dbReference type="NCBI Taxonomy" id="571915"/>
    <lineage>
        <taxon>Bacteria</taxon>
        <taxon>Bacillati</taxon>
        <taxon>Actinomycetota</taxon>
        <taxon>Actinomycetes</taxon>
        <taxon>Mycobacteriales</taxon>
        <taxon>Corynebacteriaceae</taxon>
        <taxon>Corynebacterium</taxon>
    </lineage>
</organism>
<dbReference type="AlphaFoldDB" id="A0A0G3H424"/>
<evidence type="ECO:0000313" key="3">
    <source>
        <dbReference type="EMBL" id="AKK06603.1"/>
    </source>
</evidence>
<sequence>MAAVSAGATILYDMNPFALAFRRLTVRRLGTVVAIAAAPVVVSGLGNPLAAADTITVIAQSSSVSVTDDSGRLSESDISTIEDAAREYSRQTGGAVSIAFVTDASGTDPVYYAEQQRDSMGSGRYDIALAVADSTYGVAFSNPFTNSETVQIENATQGKLADGDFPGAALTFISTASEIASGRAPGGVGGSGTTGSGASGSDGAGAGAVIGGVGALALAGGGIAYAAKRRRKQEQSYTEATIQQLDATDSTSVAQLDIRSLEKLAEEELVSTDESIRAARAELDLAVAEFGAERTRNFTRAMNHSTTTLQKAFALKQRVDSRQYANEIEKRALLAEIVSSCAQADDALDKEAESFAQMRDLLVNAPAALDRLTQTTIDLRTRLPKATEQLAELNRTYPAETLTSIAGNVDIATAAIDEVEANVTRGRELAALPAGEQGGLVDVIRYAETAADTANRMLAAVENAQSDIAAAKVGLPAIIKEVRDEIAEAKSIKAQGTGQGTELNWEAVDGTVARAETALEQAMSIQSSDPLSAWTQLTDIDSQLDEMLDQIRAGTTDHARLLQVYDQQFAAATSAVRAAQDFISTRGKYVQAGARTKLAEAERLYAQAQQLRTSQTRTAINHARSATSTAQQALRDAQRDVNSHNRYSSGGGSNTAGFIAGVVLSELLDSRGRSGFGGGFGGGGFGGGGISRGGGFGGGGGISRGGSF</sequence>
<gene>
    <name evidence="3" type="ORF">CMUST_11460</name>
</gene>
<name>A0A0G3H424_9CORY</name>
<evidence type="ECO:0000313" key="4">
    <source>
        <dbReference type="Proteomes" id="UP000035199"/>
    </source>
</evidence>
<reference evidence="3 4" key="1">
    <citation type="journal article" date="2015" name="Genome Announc.">
        <title>Complete Genome Sequence of the Type Strain Corynebacterium mustelae DSM 45274, Isolated from Various Tissues of a Male Ferret with Lethal Sepsis.</title>
        <authorList>
            <person name="Ruckert C."/>
            <person name="Eimer J."/>
            <person name="Winkler A."/>
            <person name="Tauch A."/>
        </authorList>
    </citation>
    <scope>NUCLEOTIDE SEQUENCE [LARGE SCALE GENOMIC DNA]</scope>
    <source>
        <strain evidence="3 4">DSM 45274</strain>
    </source>
</reference>
<dbReference type="Gene3D" id="3.10.310.50">
    <property type="match status" value="1"/>
</dbReference>
<proteinExistence type="predicted"/>
<dbReference type="STRING" id="571915.CMUST_11460"/>
<feature type="region of interest" description="Disordered" evidence="1">
    <location>
        <begin position="624"/>
        <end position="649"/>
    </location>
</feature>
<accession>A0A0G3H424</accession>
<dbReference type="InterPro" id="IPR007621">
    <property type="entry name" value="TPM_dom"/>
</dbReference>
<reference evidence="4" key="2">
    <citation type="submission" date="2015-05" db="EMBL/GenBank/DDBJ databases">
        <title>Complete genome sequence of Corynebacterium mustelae DSM 45274, isolated from various tissues of a male ferret with lethal sepsis.</title>
        <authorList>
            <person name="Ruckert C."/>
            <person name="Albersmeier A."/>
            <person name="Winkler A."/>
            <person name="Tauch A."/>
        </authorList>
    </citation>
    <scope>NUCLEOTIDE SEQUENCE [LARGE SCALE GENOMIC DNA]</scope>
    <source>
        <strain evidence="4">DSM 45274</strain>
    </source>
</reference>
<dbReference type="Pfam" id="PF04536">
    <property type="entry name" value="TPM_phosphatase"/>
    <property type="match status" value="1"/>
</dbReference>
<dbReference type="PATRIC" id="fig|571915.4.peg.2448"/>
<dbReference type="EMBL" id="CP011542">
    <property type="protein sequence ID" value="AKK06603.1"/>
    <property type="molecule type" value="Genomic_DNA"/>
</dbReference>
<protein>
    <recommendedName>
        <fullName evidence="2">TPM domain-containing protein</fullName>
    </recommendedName>
</protein>
<evidence type="ECO:0000259" key="2">
    <source>
        <dbReference type="Pfam" id="PF04536"/>
    </source>
</evidence>